<comment type="similarity">
    <text evidence="1">Belongs to the BlaI transcriptional regulatory family.</text>
</comment>
<proteinExistence type="inferred from homology"/>
<protein>
    <submittedName>
        <fullName evidence="5">BlaI/MecI/CopY family transcriptional regulator</fullName>
    </submittedName>
</protein>
<keyword evidence="3" id="KW-0238">DNA-binding</keyword>
<sequence length="129" mass="14568">MPPDTPIPSASELCLLKALWKRQPLSARELHLQVAQELAWSFSSTRKTLERMLDKHLVSQHDAGGIHVYSASVDKVATLAAFAHDFGRRVMELDSPMPVTMFTGSKLVDQRELAELEQLLQDWPTDEQE</sequence>
<dbReference type="EMBL" id="JACEZS010000004">
    <property type="protein sequence ID" value="MBA5605139.1"/>
    <property type="molecule type" value="Genomic_DNA"/>
</dbReference>
<dbReference type="InterPro" id="IPR005650">
    <property type="entry name" value="BlaI_family"/>
</dbReference>
<evidence type="ECO:0000256" key="2">
    <source>
        <dbReference type="ARBA" id="ARBA00023015"/>
    </source>
</evidence>
<dbReference type="Pfam" id="PF03965">
    <property type="entry name" value="Penicillinase_R"/>
    <property type="match status" value="1"/>
</dbReference>
<reference evidence="5 6" key="1">
    <citation type="submission" date="2020-07" db="EMBL/GenBank/DDBJ databases">
        <title>Novel species isolated from subtropical streams in China.</title>
        <authorList>
            <person name="Lu H."/>
        </authorList>
    </citation>
    <scope>NUCLEOTIDE SEQUENCE [LARGE SCALE GENOMIC DNA]</scope>
    <source>
        <strain evidence="5 6">FT3S</strain>
    </source>
</reference>
<organism evidence="5 6">
    <name type="scientific">Rugamonas fusca</name>
    <dbReference type="NCBI Taxonomy" id="2758568"/>
    <lineage>
        <taxon>Bacteria</taxon>
        <taxon>Pseudomonadati</taxon>
        <taxon>Pseudomonadota</taxon>
        <taxon>Betaproteobacteria</taxon>
        <taxon>Burkholderiales</taxon>
        <taxon>Oxalobacteraceae</taxon>
        <taxon>Telluria group</taxon>
        <taxon>Rugamonas</taxon>
    </lineage>
</organism>
<comment type="caution">
    <text evidence="5">The sequence shown here is derived from an EMBL/GenBank/DDBJ whole genome shotgun (WGS) entry which is preliminary data.</text>
</comment>
<dbReference type="GO" id="GO:0045892">
    <property type="term" value="P:negative regulation of DNA-templated transcription"/>
    <property type="evidence" value="ECO:0007669"/>
    <property type="project" value="InterPro"/>
</dbReference>
<dbReference type="InterPro" id="IPR036390">
    <property type="entry name" value="WH_DNA-bd_sf"/>
</dbReference>
<evidence type="ECO:0000256" key="3">
    <source>
        <dbReference type="ARBA" id="ARBA00023125"/>
    </source>
</evidence>
<dbReference type="RefSeq" id="WP_182215709.1">
    <property type="nucleotide sequence ID" value="NZ_JACEZS010000004.1"/>
</dbReference>
<dbReference type="InterPro" id="IPR036388">
    <property type="entry name" value="WH-like_DNA-bd_sf"/>
</dbReference>
<dbReference type="AlphaFoldDB" id="A0A7W2EFR8"/>
<evidence type="ECO:0000256" key="4">
    <source>
        <dbReference type="ARBA" id="ARBA00023163"/>
    </source>
</evidence>
<accession>A0A7W2EFR8</accession>
<dbReference type="GO" id="GO:0003677">
    <property type="term" value="F:DNA binding"/>
    <property type="evidence" value="ECO:0007669"/>
    <property type="project" value="UniProtKB-KW"/>
</dbReference>
<name>A0A7W2EFR8_9BURK</name>
<evidence type="ECO:0000313" key="6">
    <source>
        <dbReference type="Proteomes" id="UP000566711"/>
    </source>
</evidence>
<keyword evidence="6" id="KW-1185">Reference proteome</keyword>
<dbReference type="SUPFAM" id="SSF46785">
    <property type="entry name" value="Winged helix' DNA-binding domain"/>
    <property type="match status" value="1"/>
</dbReference>
<dbReference type="Proteomes" id="UP000566711">
    <property type="component" value="Unassembled WGS sequence"/>
</dbReference>
<keyword evidence="4" id="KW-0804">Transcription</keyword>
<evidence type="ECO:0000313" key="5">
    <source>
        <dbReference type="EMBL" id="MBA5605139.1"/>
    </source>
</evidence>
<keyword evidence="2" id="KW-0805">Transcription regulation</keyword>
<dbReference type="Gene3D" id="1.10.10.10">
    <property type="entry name" value="Winged helix-like DNA-binding domain superfamily/Winged helix DNA-binding domain"/>
    <property type="match status" value="1"/>
</dbReference>
<evidence type="ECO:0000256" key="1">
    <source>
        <dbReference type="ARBA" id="ARBA00011046"/>
    </source>
</evidence>
<gene>
    <name evidence="5" type="ORF">H3H36_07155</name>
</gene>